<evidence type="ECO:0000256" key="1">
    <source>
        <dbReference type="SAM" id="MobiDB-lite"/>
    </source>
</evidence>
<accession>A0A834F436</accession>
<gene>
    <name evidence="2" type="ORF">FQA47_002290</name>
</gene>
<feature type="region of interest" description="Disordered" evidence="1">
    <location>
        <begin position="115"/>
        <end position="143"/>
    </location>
</feature>
<evidence type="ECO:0000313" key="2">
    <source>
        <dbReference type="EMBL" id="KAF6720636.1"/>
    </source>
</evidence>
<dbReference type="EMBL" id="WKFB01000519">
    <property type="protein sequence ID" value="KAF6720636.1"/>
    <property type="molecule type" value="Genomic_DNA"/>
</dbReference>
<dbReference type="AlphaFoldDB" id="A0A834F436"/>
<dbReference type="Proteomes" id="UP000646548">
    <property type="component" value="Unassembled WGS sequence"/>
</dbReference>
<comment type="caution">
    <text evidence="2">The sequence shown here is derived from an EMBL/GenBank/DDBJ whole genome shotgun (WGS) entry which is preliminary data.</text>
</comment>
<sequence length="194" mass="21266">MNQTVPRGESPDGSDFCEELDTARRSSAPGRTALASVCTNKLERFGRTSHQSSSESRDGKEAGQSLTFSGLQKLSDDSLQAAILHFVDGWKWNRLQQQQEQETLIHLSSASLTCEHHSQEPRAPDNSTAPLLLPPSAPPSPAGECWTDTVAIRAEQTWRPGYRGRPVRTQPSPADAAPVRSSERLRKTPGPRLL</sequence>
<proteinExistence type="predicted"/>
<protein>
    <submittedName>
        <fullName evidence="2">Uncharacterized protein</fullName>
    </submittedName>
</protein>
<evidence type="ECO:0000313" key="3">
    <source>
        <dbReference type="Proteomes" id="UP000646548"/>
    </source>
</evidence>
<feature type="region of interest" description="Disordered" evidence="1">
    <location>
        <begin position="1"/>
        <end position="64"/>
    </location>
</feature>
<name>A0A834F436_ORYME</name>
<reference evidence="2" key="1">
    <citation type="journal article" name="BMC Genomics">
        <title>Long-read sequencing and de novo genome assembly of marine medaka (Oryzias melastigma).</title>
        <authorList>
            <person name="Liang P."/>
            <person name="Saqib H.S.A."/>
            <person name="Ni X."/>
            <person name="Shen Y."/>
        </authorList>
    </citation>
    <scope>NUCLEOTIDE SEQUENCE</scope>
    <source>
        <strain evidence="2">Bigg-433</strain>
    </source>
</reference>
<organism evidence="2 3">
    <name type="scientific">Oryzias melastigma</name>
    <name type="common">Marine medaka</name>
    <dbReference type="NCBI Taxonomy" id="30732"/>
    <lineage>
        <taxon>Eukaryota</taxon>
        <taxon>Metazoa</taxon>
        <taxon>Chordata</taxon>
        <taxon>Craniata</taxon>
        <taxon>Vertebrata</taxon>
        <taxon>Euteleostomi</taxon>
        <taxon>Actinopterygii</taxon>
        <taxon>Neopterygii</taxon>
        <taxon>Teleostei</taxon>
        <taxon>Neoteleostei</taxon>
        <taxon>Acanthomorphata</taxon>
        <taxon>Ovalentaria</taxon>
        <taxon>Atherinomorphae</taxon>
        <taxon>Beloniformes</taxon>
        <taxon>Adrianichthyidae</taxon>
        <taxon>Oryziinae</taxon>
        <taxon>Oryzias</taxon>
    </lineage>
</organism>
<feature type="compositionally biased region" description="Pro residues" evidence="1">
    <location>
        <begin position="132"/>
        <end position="141"/>
    </location>
</feature>
<feature type="region of interest" description="Disordered" evidence="1">
    <location>
        <begin position="157"/>
        <end position="194"/>
    </location>
</feature>